<dbReference type="InterPro" id="IPR036388">
    <property type="entry name" value="WH-like_DNA-bd_sf"/>
</dbReference>
<dbReference type="InterPro" id="IPR052543">
    <property type="entry name" value="HTH_Metal-responsive_Reg"/>
</dbReference>
<accession>A0A1S8MNY0</accession>
<dbReference type="GO" id="GO:0003677">
    <property type="term" value="F:DNA binding"/>
    <property type="evidence" value="ECO:0007669"/>
    <property type="project" value="TreeGrafter"/>
</dbReference>
<dbReference type="SUPFAM" id="SSF46785">
    <property type="entry name" value="Winged helix' DNA-binding domain"/>
    <property type="match status" value="1"/>
</dbReference>
<dbReference type="InterPro" id="IPR036390">
    <property type="entry name" value="WH_DNA-bd_sf"/>
</dbReference>
<dbReference type="Gene3D" id="1.10.10.10">
    <property type="entry name" value="Winged helix-like DNA-binding domain superfamily/Winged helix DNA-binding domain"/>
    <property type="match status" value="1"/>
</dbReference>
<dbReference type="SMART" id="SM00418">
    <property type="entry name" value="HTH_ARSR"/>
    <property type="match status" value="1"/>
</dbReference>
<dbReference type="GO" id="GO:0046686">
    <property type="term" value="P:response to cadmium ion"/>
    <property type="evidence" value="ECO:0007669"/>
    <property type="project" value="TreeGrafter"/>
</dbReference>
<dbReference type="InterPro" id="IPR001845">
    <property type="entry name" value="HTH_ArsR_DNA-bd_dom"/>
</dbReference>
<dbReference type="CDD" id="cd00090">
    <property type="entry name" value="HTH_ARSR"/>
    <property type="match status" value="1"/>
</dbReference>
<dbReference type="PANTHER" id="PTHR39168:SF1">
    <property type="entry name" value="TRANSCRIPTIONAL REGULATORY PROTEIN"/>
    <property type="match status" value="1"/>
</dbReference>
<dbReference type="GO" id="GO:0003700">
    <property type="term" value="F:DNA-binding transcription factor activity"/>
    <property type="evidence" value="ECO:0007669"/>
    <property type="project" value="InterPro"/>
</dbReference>
<sequence length="227" mass="25913">MKPDPMVNDIASLIADSSRSVMLMSLLGGQRTAGELAKVACIKPQTATFHLSKMVAAGIIEKTIYGRYSYFKLANEDVAKLLELLMKLSKSPKIKSLSQSIHSEALRKARLCYDHIAGTLGVKFTDALLRFNYIELENDIFYITKLGINKLIELKIMSCRFKNIRELRGIKCYDWSEKKYHISGRLGQVITSGLIELGWIKKSLINRELEITKDGKQNFYKYFEIEF</sequence>
<evidence type="ECO:0000259" key="1">
    <source>
        <dbReference type="PROSITE" id="PS50987"/>
    </source>
</evidence>
<dbReference type="InterPro" id="IPR011991">
    <property type="entry name" value="ArsR-like_HTH"/>
</dbReference>
<evidence type="ECO:0000313" key="3">
    <source>
        <dbReference type="Proteomes" id="UP000191154"/>
    </source>
</evidence>
<protein>
    <submittedName>
        <fullName evidence="2">Helix-turn-helix domain protein</fullName>
    </submittedName>
</protein>
<dbReference type="PANTHER" id="PTHR39168">
    <property type="entry name" value="TRANSCRIPTIONAL REGULATOR-RELATED"/>
    <property type="match status" value="1"/>
</dbReference>
<proteinExistence type="predicted"/>
<gene>
    <name evidence="2" type="ORF">CLOSAC_44740</name>
</gene>
<reference evidence="2 3" key="1">
    <citation type="submission" date="2016-05" db="EMBL/GenBank/DDBJ databases">
        <title>Microbial solvent formation.</title>
        <authorList>
            <person name="Poehlein A."/>
            <person name="Montoya Solano J.D."/>
            <person name="Flitsch S."/>
            <person name="Krabben P."/>
            <person name="Duerre P."/>
            <person name="Daniel R."/>
        </authorList>
    </citation>
    <scope>NUCLEOTIDE SEQUENCE [LARGE SCALE GENOMIC DNA]</scope>
    <source>
        <strain evidence="2 3">L1-8</strain>
    </source>
</reference>
<dbReference type="AlphaFoldDB" id="A0A1S8MNY0"/>
<dbReference type="PROSITE" id="PS50987">
    <property type="entry name" value="HTH_ARSR_2"/>
    <property type="match status" value="1"/>
</dbReference>
<organism evidence="2 3">
    <name type="scientific">Clostridium saccharobutylicum</name>
    <dbReference type="NCBI Taxonomy" id="169679"/>
    <lineage>
        <taxon>Bacteria</taxon>
        <taxon>Bacillati</taxon>
        <taxon>Bacillota</taxon>
        <taxon>Clostridia</taxon>
        <taxon>Eubacteriales</taxon>
        <taxon>Clostridiaceae</taxon>
        <taxon>Clostridium</taxon>
    </lineage>
</organism>
<comment type="caution">
    <text evidence="2">The sequence shown here is derived from an EMBL/GenBank/DDBJ whole genome shotgun (WGS) entry which is preliminary data.</text>
</comment>
<dbReference type="Proteomes" id="UP000191154">
    <property type="component" value="Unassembled WGS sequence"/>
</dbReference>
<dbReference type="RefSeq" id="WP_077867428.1">
    <property type="nucleotide sequence ID" value="NZ_LZYZ01000011.1"/>
</dbReference>
<dbReference type="GO" id="GO:0010288">
    <property type="term" value="P:response to lead ion"/>
    <property type="evidence" value="ECO:0007669"/>
    <property type="project" value="TreeGrafter"/>
</dbReference>
<dbReference type="GO" id="GO:0032791">
    <property type="term" value="F:lead ion binding"/>
    <property type="evidence" value="ECO:0007669"/>
    <property type="project" value="TreeGrafter"/>
</dbReference>
<name>A0A1S8MNY0_CLOSA</name>
<feature type="domain" description="HTH arsR-type" evidence="1">
    <location>
        <begin position="1"/>
        <end position="93"/>
    </location>
</feature>
<dbReference type="Pfam" id="PF12840">
    <property type="entry name" value="HTH_20"/>
    <property type="match status" value="1"/>
</dbReference>
<dbReference type="GO" id="GO:0097063">
    <property type="term" value="F:cadmium ion sensor activity"/>
    <property type="evidence" value="ECO:0007669"/>
    <property type="project" value="TreeGrafter"/>
</dbReference>
<evidence type="ECO:0000313" key="2">
    <source>
        <dbReference type="EMBL" id="OOM05895.1"/>
    </source>
</evidence>
<dbReference type="EMBL" id="LZYZ01000011">
    <property type="protein sequence ID" value="OOM05895.1"/>
    <property type="molecule type" value="Genomic_DNA"/>
</dbReference>